<protein>
    <submittedName>
        <fullName evidence="1">Uncharacterized protein</fullName>
    </submittedName>
</protein>
<sequence length="54" mass="6111">MFLLFWMTLGGLFEWLLVWNASPARDDVLALTAAIREALHGDREDSSNVSNGRF</sequence>
<evidence type="ECO:0000313" key="1">
    <source>
        <dbReference type="EMBL" id="AMP02633.1"/>
    </source>
</evidence>
<name>A0A127PXW7_9BURK</name>
<dbReference type="AlphaFoldDB" id="A0A127PXW7"/>
<proteinExistence type="predicted"/>
<dbReference type="EMBL" id="CP013234">
    <property type="protein sequence ID" value="AMP02633.1"/>
    <property type="molecule type" value="Genomic_DNA"/>
</dbReference>
<evidence type="ECO:0000313" key="2">
    <source>
        <dbReference type="Proteomes" id="UP000074561"/>
    </source>
</evidence>
<accession>A0A127PXW7</accession>
<reference evidence="1 2" key="1">
    <citation type="submission" date="2015-11" db="EMBL/GenBank/DDBJ databases">
        <title>Exploring the genomic traits of fungus-feeding bacterial genus Collimonas.</title>
        <authorList>
            <person name="Song C."/>
            <person name="Schmidt R."/>
            <person name="de Jager V."/>
            <person name="Krzyzanowska D."/>
            <person name="Jongedijk E."/>
            <person name="Cankar K."/>
            <person name="Beekwilder J."/>
            <person name="van Veen A."/>
            <person name="de Boer W."/>
            <person name="van Veen J.A."/>
            <person name="Garbeva P."/>
        </authorList>
    </citation>
    <scope>NUCLEOTIDE SEQUENCE [LARGE SCALE GENOMIC DNA]</scope>
    <source>
        <strain evidence="1 2">Ter91</strain>
    </source>
</reference>
<dbReference type="Proteomes" id="UP000074561">
    <property type="component" value="Chromosome"/>
</dbReference>
<dbReference type="KEGG" id="cpra:CPter91_0234"/>
<dbReference type="PATRIC" id="fig|279113.9.peg.235"/>
<gene>
    <name evidence="1" type="ORF">CPter91_0234</name>
</gene>
<organism evidence="1 2">
    <name type="scientific">Collimonas pratensis</name>
    <dbReference type="NCBI Taxonomy" id="279113"/>
    <lineage>
        <taxon>Bacteria</taxon>
        <taxon>Pseudomonadati</taxon>
        <taxon>Pseudomonadota</taxon>
        <taxon>Betaproteobacteria</taxon>
        <taxon>Burkholderiales</taxon>
        <taxon>Oxalobacteraceae</taxon>
        <taxon>Collimonas</taxon>
    </lineage>
</organism>